<evidence type="ECO:0000256" key="1">
    <source>
        <dbReference type="SAM" id="MobiDB-lite"/>
    </source>
</evidence>
<accession>A0A4R2RIP0</accession>
<organism evidence="2 3">
    <name type="scientific">Rhodovulum bhavnagarense</name>
    <dbReference type="NCBI Taxonomy" id="992286"/>
    <lineage>
        <taxon>Bacteria</taxon>
        <taxon>Pseudomonadati</taxon>
        <taxon>Pseudomonadota</taxon>
        <taxon>Alphaproteobacteria</taxon>
        <taxon>Rhodobacterales</taxon>
        <taxon>Paracoccaceae</taxon>
        <taxon>Rhodovulum</taxon>
    </lineage>
</organism>
<evidence type="ECO:0000313" key="2">
    <source>
        <dbReference type="EMBL" id="TCP62349.1"/>
    </source>
</evidence>
<name>A0A4R2RIP0_9RHOB</name>
<protein>
    <submittedName>
        <fullName evidence="2">Uncharacterized protein</fullName>
    </submittedName>
</protein>
<keyword evidence="3" id="KW-1185">Reference proteome</keyword>
<comment type="caution">
    <text evidence="2">The sequence shown here is derived from an EMBL/GenBank/DDBJ whole genome shotgun (WGS) entry which is preliminary data.</text>
</comment>
<gene>
    <name evidence="2" type="ORF">EV663_102193</name>
</gene>
<sequence>MPKGLIAACMTETVLMAFRCDARSHVPDPDGRDAGITLKGRKTGTR</sequence>
<dbReference type="Proteomes" id="UP000295050">
    <property type="component" value="Unassembled WGS sequence"/>
</dbReference>
<dbReference type="EMBL" id="SLXU01000002">
    <property type="protein sequence ID" value="TCP62349.1"/>
    <property type="molecule type" value="Genomic_DNA"/>
</dbReference>
<feature type="region of interest" description="Disordered" evidence="1">
    <location>
        <begin position="26"/>
        <end position="46"/>
    </location>
</feature>
<reference evidence="2 3" key="1">
    <citation type="submission" date="2019-03" db="EMBL/GenBank/DDBJ databases">
        <title>Genomic Encyclopedia of Type Strains, Phase IV (KMG-IV): sequencing the most valuable type-strain genomes for metagenomic binning, comparative biology and taxonomic classification.</title>
        <authorList>
            <person name="Goeker M."/>
        </authorList>
    </citation>
    <scope>NUCLEOTIDE SEQUENCE [LARGE SCALE GENOMIC DNA]</scope>
    <source>
        <strain evidence="2 3">DSM 24766</strain>
    </source>
</reference>
<evidence type="ECO:0000313" key="3">
    <source>
        <dbReference type="Proteomes" id="UP000295050"/>
    </source>
</evidence>
<dbReference type="AlphaFoldDB" id="A0A4R2RIP0"/>
<proteinExistence type="predicted"/>